<feature type="domain" description="FAD-binding FR-type" evidence="2">
    <location>
        <begin position="30"/>
        <end position="186"/>
    </location>
</feature>
<dbReference type="AlphaFoldDB" id="A0A6N7ZHA3"/>
<dbReference type="GO" id="GO:0016491">
    <property type="term" value="F:oxidoreductase activity"/>
    <property type="evidence" value="ECO:0007669"/>
    <property type="project" value="InterPro"/>
</dbReference>
<dbReference type="Proteomes" id="UP000440668">
    <property type="component" value="Unassembled WGS sequence"/>
</dbReference>
<comment type="caution">
    <text evidence="3">The sequence shown here is derived from an EMBL/GenBank/DDBJ whole genome shotgun (WGS) entry which is preliminary data.</text>
</comment>
<dbReference type="InterPro" id="IPR039261">
    <property type="entry name" value="FNR_nucleotide-bd"/>
</dbReference>
<dbReference type="SUPFAM" id="SSF63380">
    <property type="entry name" value="Riboflavin synthase domain-like"/>
    <property type="match status" value="1"/>
</dbReference>
<feature type="region of interest" description="Disordered" evidence="1">
    <location>
        <begin position="52"/>
        <end position="82"/>
    </location>
</feature>
<dbReference type="InterPro" id="IPR017927">
    <property type="entry name" value="FAD-bd_FR_type"/>
</dbReference>
<dbReference type="PANTHER" id="PTHR30157">
    <property type="entry name" value="FERRIC REDUCTASE, NADPH-DEPENDENT"/>
    <property type="match status" value="1"/>
</dbReference>
<dbReference type="InterPro" id="IPR013113">
    <property type="entry name" value="SIP_FAD-bd"/>
</dbReference>
<dbReference type="CDD" id="cd06193">
    <property type="entry name" value="siderophore_interacting"/>
    <property type="match status" value="1"/>
</dbReference>
<dbReference type="Gene3D" id="3.40.50.80">
    <property type="entry name" value="Nucleotide-binding domain of ferredoxin-NADP reductase (FNR) module"/>
    <property type="match status" value="1"/>
</dbReference>
<organism evidence="3 4">
    <name type="scientific">Cellulosimicrobium composti</name>
    <dbReference type="NCBI Taxonomy" id="2672572"/>
    <lineage>
        <taxon>Bacteria</taxon>
        <taxon>Bacillati</taxon>
        <taxon>Actinomycetota</taxon>
        <taxon>Actinomycetes</taxon>
        <taxon>Micrococcales</taxon>
        <taxon>Promicromonosporaceae</taxon>
        <taxon>Cellulosimicrobium</taxon>
    </lineage>
</organism>
<evidence type="ECO:0000313" key="4">
    <source>
        <dbReference type="Proteomes" id="UP000440668"/>
    </source>
</evidence>
<gene>
    <name evidence="3" type="ORF">GJV82_07735</name>
</gene>
<dbReference type="Gene3D" id="2.40.30.10">
    <property type="entry name" value="Translation factors"/>
    <property type="match status" value="1"/>
</dbReference>
<evidence type="ECO:0000313" key="3">
    <source>
        <dbReference type="EMBL" id="MTG88834.1"/>
    </source>
</evidence>
<reference evidence="3 4" key="1">
    <citation type="submission" date="2019-11" db="EMBL/GenBank/DDBJ databases">
        <title>Cellulosimicrobium composti sp. nov. isolated from a compost.</title>
        <authorList>
            <person name="Yang Y."/>
        </authorList>
    </citation>
    <scope>NUCLEOTIDE SEQUENCE [LARGE SCALE GENOMIC DNA]</scope>
    <source>
        <strain evidence="3 4">BIT-GX5</strain>
    </source>
</reference>
<dbReference type="InterPro" id="IPR007037">
    <property type="entry name" value="SIP_rossman_dom"/>
</dbReference>
<evidence type="ECO:0000256" key="1">
    <source>
        <dbReference type="SAM" id="MobiDB-lite"/>
    </source>
</evidence>
<dbReference type="InterPro" id="IPR017938">
    <property type="entry name" value="Riboflavin_synthase-like_b-brl"/>
</dbReference>
<evidence type="ECO:0000259" key="2">
    <source>
        <dbReference type="PROSITE" id="PS51384"/>
    </source>
</evidence>
<sequence length="320" mass="33378">MTTATPFSARAGGSWCNLHVPDRPRTRLAPVPRRVRVHAVRRTSDALRRITFRDADPTADGAPRPGDHGTSGGHGLATLAAPGPDDHVKVFLPDPATGVLHAPTLTADGALQRPAGVVSISREMTVRATRVVDGVAEVDVDWVLHGDDFPGAPPGEPGGPASAWAARAAAGDEVVLAGPSTTRGVPDGVGRLLLVGDETGLPALARWVDAVGPDVPVTAIVEIGDAVDEAFVEAELGRASVEILYRTDGPGQLAEAVRALGPLDADEHVVGAGEATDLAAVRRDLRRSGVRPDRLDVRGYWRRGVVNLDPEAPLDPTDPD</sequence>
<dbReference type="PANTHER" id="PTHR30157:SF0">
    <property type="entry name" value="NADPH-DEPENDENT FERRIC-CHELATE REDUCTASE"/>
    <property type="match status" value="1"/>
</dbReference>
<dbReference type="PROSITE" id="PS51384">
    <property type="entry name" value="FAD_FR"/>
    <property type="match status" value="1"/>
</dbReference>
<dbReference type="Pfam" id="PF08021">
    <property type="entry name" value="FAD_binding_9"/>
    <property type="match status" value="1"/>
</dbReference>
<dbReference type="Pfam" id="PF04954">
    <property type="entry name" value="SIP"/>
    <property type="match status" value="1"/>
</dbReference>
<dbReference type="InterPro" id="IPR039374">
    <property type="entry name" value="SIP_fam"/>
</dbReference>
<name>A0A6N7ZHA3_9MICO</name>
<protein>
    <submittedName>
        <fullName evidence="3">Siderophore-interacting protein</fullName>
    </submittedName>
</protein>
<proteinExistence type="predicted"/>
<dbReference type="EMBL" id="WMKA01000013">
    <property type="protein sequence ID" value="MTG88834.1"/>
    <property type="molecule type" value="Genomic_DNA"/>
</dbReference>
<accession>A0A6N7ZHA3</accession>